<dbReference type="EMBL" id="BOQP01000012">
    <property type="protein sequence ID" value="GIM72184.1"/>
    <property type="molecule type" value="Genomic_DNA"/>
</dbReference>
<accession>A0A919SIE5</accession>
<dbReference type="InterPro" id="IPR045597">
    <property type="entry name" value="DUF6458"/>
</dbReference>
<dbReference type="Proteomes" id="UP000680865">
    <property type="component" value="Unassembled WGS sequence"/>
</dbReference>
<organism evidence="4 5">
    <name type="scientific">Winogradskya consettensis</name>
    <dbReference type="NCBI Taxonomy" id="113560"/>
    <lineage>
        <taxon>Bacteria</taxon>
        <taxon>Bacillati</taxon>
        <taxon>Actinomycetota</taxon>
        <taxon>Actinomycetes</taxon>
        <taxon>Micromonosporales</taxon>
        <taxon>Micromonosporaceae</taxon>
        <taxon>Winogradskya</taxon>
    </lineage>
</organism>
<dbReference type="Pfam" id="PF20059">
    <property type="entry name" value="DUF6458"/>
    <property type="match status" value="1"/>
</dbReference>
<dbReference type="AlphaFoldDB" id="A0A919SIE5"/>
<evidence type="ECO:0000256" key="2">
    <source>
        <dbReference type="SAM" id="Phobius"/>
    </source>
</evidence>
<feature type="transmembrane region" description="Helical" evidence="2">
    <location>
        <begin position="32"/>
        <end position="51"/>
    </location>
</feature>
<feature type="compositionally biased region" description="Basic and acidic residues" evidence="1">
    <location>
        <begin position="78"/>
        <end position="88"/>
    </location>
</feature>
<keyword evidence="2" id="KW-0812">Transmembrane</keyword>
<reference evidence="4" key="1">
    <citation type="submission" date="2021-03" db="EMBL/GenBank/DDBJ databases">
        <title>Whole genome shotgun sequence of Actinoplanes consettensis NBRC 14913.</title>
        <authorList>
            <person name="Komaki H."/>
            <person name="Tamura T."/>
        </authorList>
    </citation>
    <scope>NUCLEOTIDE SEQUENCE</scope>
    <source>
        <strain evidence="4">NBRC 14913</strain>
    </source>
</reference>
<feature type="compositionally biased region" description="Pro residues" evidence="1">
    <location>
        <begin position="90"/>
        <end position="99"/>
    </location>
</feature>
<keyword evidence="2" id="KW-0472">Membrane</keyword>
<gene>
    <name evidence="4" type="ORF">Aco04nite_28990</name>
</gene>
<proteinExistence type="predicted"/>
<keyword evidence="2" id="KW-1133">Transmembrane helix</keyword>
<feature type="domain" description="DUF6458" evidence="3">
    <location>
        <begin position="1"/>
        <end position="60"/>
    </location>
</feature>
<keyword evidence="5" id="KW-1185">Reference proteome</keyword>
<evidence type="ECO:0000313" key="4">
    <source>
        <dbReference type="EMBL" id="GIM72184.1"/>
    </source>
</evidence>
<evidence type="ECO:0000259" key="3">
    <source>
        <dbReference type="Pfam" id="PF20059"/>
    </source>
</evidence>
<sequence length="99" mass="10845">MGIGGSIFLLALGAILAFAVNANISGLDINVVGYVLMLAGLVGLVLTLYFWNSRRRPATVVDERPVIREEPVYRNDGEVVQEYRETTRRNPPPPPSYGA</sequence>
<name>A0A919SIE5_9ACTN</name>
<dbReference type="RefSeq" id="WP_212997758.1">
    <property type="nucleotide sequence ID" value="NZ_BAAATW010000011.1"/>
</dbReference>
<evidence type="ECO:0000313" key="5">
    <source>
        <dbReference type="Proteomes" id="UP000680865"/>
    </source>
</evidence>
<protein>
    <recommendedName>
        <fullName evidence="3">DUF6458 domain-containing protein</fullName>
    </recommendedName>
</protein>
<feature type="region of interest" description="Disordered" evidence="1">
    <location>
        <begin position="78"/>
        <end position="99"/>
    </location>
</feature>
<evidence type="ECO:0000256" key="1">
    <source>
        <dbReference type="SAM" id="MobiDB-lite"/>
    </source>
</evidence>
<comment type="caution">
    <text evidence="4">The sequence shown here is derived from an EMBL/GenBank/DDBJ whole genome shotgun (WGS) entry which is preliminary data.</text>
</comment>